<keyword evidence="4 8" id="KW-1133">Transmembrane helix</keyword>
<evidence type="ECO:0000256" key="6">
    <source>
        <dbReference type="ARBA" id="ARBA00038076"/>
    </source>
</evidence>
<keyword evidence="5 8" id="KW-0472">Membrane</keyword>
<evidence type="ECO:0000256" key="2">
    <source>
        <dbReference type="ARBA" id="ARBA00022475"/>
    </source>
</evidence>
<accession>A0A1C4Y394</accession>
<sequence length="419" mass="43180">MTTPTSTGTRQTPHPRTAREAARPVRLAVADLLGLGLLGIRTRRTRAALSALGIAIGIATMIVVTGIPASSQAQLMRELSALGTNMLEARALPDQDPPALLPKESTGMVRRVGPVTGVSAVANTHALVRRSDRADPGDGSGLTVLASQLDLLPIINARVQYGSWLTPATARFPTVVLGAVAATRLGVVDVSTGGGPGQQVMIGDRWFTVVGILAGVPLLPEIDRSVLVGWPAAQSELGFDGHPTVLYVRSLEPAVEQVRAVLPETVSPERPADVLVSRPSDALAAKRATENAFSSLFLALAAVALLVGGVGVANTMVISVLERRAEIGLRRALGANRGQIRGQFLTESVALAMLGGIAGTLLAVAVTVGYAMYHHWPVVIPLSSTLAGLGGAVVVGVVAGVYPSLRAAALSPTEALASV</sequence>
<protein>
    <submittedName>
        <fullName evidence="11">Putative ABC transport system permease protein</fullName>
    </submittedName>
</protein>
<evidence type="ECO:0000313" key="11">
    <source>
        <dbReference type="EMBL" id="SCF15178.1"/>
    </source>
</evidence>
<feature type="compositionally biased region" description="Low complexity" evidence="7">
    <location>
        <begin position="1"/>
        <end position="12"/>
    </location>
</feature>
<evidence type="ECO:0000256" key="8">
    <source>
        <dbReference type="SAM" id="Phobius"/>
    </source>
</evidence>
<evidence type="ECO:0000256" key="4">
    <source>
        <dbReference type="ARBA" id="ARBA00022989"/>
    </source>
</evidence>
<evidence type="ECO:0000313" key="12">
    <source>
        <dbReference type="Proteomes" id="UP000198797"/>
    </source>
</evidence>
<keyword evidence="2" id="KW-1003">Cell membrane</keyword>
<comment type="similarity">
    <text evidence="6">Belongs to the ABC-4 integral membrane protein family.</text>
</comment>
<dbReference type="OrthoDB" id="9780560at2"/>
<feature type="transmembrane region" description="Helical" evidence="8">
    <location>
        <begin position="379"/>
        <end position="402"/>
    </location>
</feature>
<proteinExistence type="inferred from homology"/>
<evidence type="ECO:0000259" key="9">
    <source>
        <dbReference type="Pfam" id="PF02687"/>
    </source>
</evidence>
<keyword evidence="12" id="KW-1185">Reference proteome</keyword>
<evidence type="ECO:0000256" key="3">
    <source>
        <dbReference type="ARBA" id="ARBA00022692"/>
    </source>
</evidence>
<evidence type="ECO:0000256" key="5">
    <source>
        <dbReference type="ARBA" id="ARBA00023136"/>
    </source>
</evidence>
<gene>
    <name evidence="11" type="ORF">GA0070216_105343</name>
</gene>
<feature type="transmembrane region" description="Helical" evidence="8">
    <location>
        <begin position="47"/>
        <end position="67"/>
    </location>
</feature>
<keyword evidence="3 8" id="KW-0812">Transmembrane</keyword>
<dbReference type="Pfam" id="PF12704">
    <property type="entry name" value="MacB_PCD"/>
    <property type="match status" value="1"/>
</dbReference>
<dbReference type="Pfam" id="PF02687">
    <property type="entry name" value="FtsX"/>
    <property type="match status" value="1"/>
</dbReference>
<reference evidence="12" key="1">
    <citation type="submission" date="2016-06" db="EMBL/GenBank/DDBJ databases">
        <authorList>
            <person name="Varghese N."/>
            <person name="Submissions Spin"/>
        </authorList>
    </citation>
    <scope>NUCLEOTIDE SEQUENCE [LARGE SCALE GENOMIC DNA]</scope>
    <source>
        <strain evidence="12">DSM 44100</strain>
    </source>
</reference>
<dbReference type="GO" id="GO:0005886">
    <property type="term" value="C:plasma membrane"/>
    <property type="evidence" value="ECO:0007669"/>
    <property type="project" value="UniProtKB-SubCell"/>
</dbReference>
<evidence type="ECO:0000259" key="10">
    <source>
        <dbReference type="Pfam" id="PF12704"/>
    </source>
</evidence>
<feature type="domain" description="ABC3 transporter permease C-terminal" evidence="9">
    <location>
        <begin position="299"/>
        <end position="412"/>
    </location>
</feature>
<evidence type="ECO:0000256" key="1">
    <source>
        <dbReference type="ARBA" id="ARBA00004651"/>
    </source>
</evidence>
<dbReference type="InterPro" id="IPR025857">
    <property type="entry name" value="MacB_PCD"/>
</dbReference>
<dbReference type="Proteomes" id="UP000198797">
    <property type="component" value="Unassembled WGS sequence"/>
</dbReference>
<dbReference type="EMBL" id="FMCU01000005">
    <property type="protein sequence ID" value="SCF15178.1"/>
    <property type="molecule type" value="Genomic_DNA"/>
</dbReference>
<dbReference type="InterPro" id="IPR050250">
    <property type="entry name" value="Macrolide_Exporter_MacB"/>
</dbReference>
<dbReference type="RefSeq" id="WP_091244965.1">
    <property type="nucleotide sequence ID" value="NZ_FMCU01000005.1"/>
</dbReference>
<dbReference type="STRING" id="121616.GA0070216_105343"/>
<dbReference type="InterPro" id="IPR003838">
    <property type="entry name" value="ABC3_permease_C"/>
</dbReference>
<feature type="domain" description="MacB-like periplasmic core" evidence="10">
    <location>
        <begin position="48"/>
        <end position="253"/>
    </location>
</feature>
<comment type="subcellular location">
    <subcellularLocation>
        <location evidence="1">Cell membrane</location>
        <topology evidence="1">Multi-pass membrane protein</topology>
    </subcellularLocation>
</comment>
<evidence type="ECO:0000256" key="7">
    <source>
        <dbReference type="SAM" id="MobiDB-lite"/>
    </source>
</evidence>
<organism evidence="11 12">
    <name type="scientific">Micromonospora matsumotoense</name>
    <dbReference type="NCBI Taxonomy" id="121616"/>
    <lineage>
        <taxon>Bacteria</taxon>
        <taxon>Bacillati</taxon>
        <taxon>Actinomycetota</taxon>
        <taxon>Actinomycetes</taxon>
        <taxon>Micromonosporales</taxon>
        <taxon>Micromonosporaceae</taxon>
        <taxon>Micromonospora</taxon>
    </lineage>
</organism>
<name>A0A1C4Y394_9ACTN</name>
<feature type="transmembrane region" description="Helical" evidence="8">
    <location>
        <begin position="349"/>
        <end position="373"/>
    </location>
</feature>
<feature type="region of interest" description="Disordered" evidence="7">
    <location>
        <begin position="1"/>
        <end position="22"/>
    </location>
</feature>
<dbReference type="PANTHER" id="PTHR30572">
    <property type="entry name" value="MEMBRANE COMPONENT OF TRANSPORTER-RELATED"/>
    <property type="match status" value="1"/>
</dbReference>
<dbReference type="GO" id="GO:0022857">
    <property type="term" value="F:transmembrane transporter activity"/>
    <property type="evidence" value="ECO:0007669"/>
    <property type="project" value="TreeGrafter"/>
</dbReference>
<feature type="transmembrane region" description="Helical" evidence="8">
    <location>
        <begin position="296"/>
        <end position="321"/>
    </location>
</feature>
<dbReference type="PANTHER" id="PTHR30572:SF4">
    <property type="entry name" value="ABC TRANSPORTER PERMEASE YTRF"/>
    <property type="match status" value="1"/>
</dbReference>
<dbReference type="AlphaFoldDB" id="A0A1C4Y394"/>